<proteinExistence type="predicted"/>
<keyword evidence="2" id="KW-1185">Reference proteome</keyword>
<name>A0ABQ3TGH1_9ACTN</name>
<gene>
    <name evidence="1" type="ORF">Sspor_50690</name>
</gene>
<reference evidence="2" key="1">
    <citation type="submission" date="2023-07" db="EMBL/GenBank/DDBJ databases">
        <title>Whole genome shotgun sequence of Streptomyces spororaveus NBRC 15456.</title>
        <authorList>
            <person name="Komaki H."/>
            <person name="Tamura T."/>
        </authorList>
    </citation>
    <scope>NUCLEOTIDE SEQUENCE [LARGE SCALE GENOMIC DNA]</scope>
    <source>
        <strain evidence="2">NBRC 15456</strain>
    </source>
</reference>
<protein>
    <submittedName>
        <fullName evidence="1">Uncharacterized protein</fullName>
    </submittedName>
</protein>
<dbReference type="Proteomes" id="UP000608522">
    <property type="component" value="Unassembled WGS sequence"/>
</dbReference>
<evidence type="ECO:0000313" key="1">
    <source>
        <dbReference type="EMBL" id="GHI79508.1"/>
    </source>
</evidence>
<evidence type="ECO:0000313" key="2">
    <source>
        <dbReference type="Proteomes" id="UP000608522"/>
    </source>
</evidence>
<organism evidence="1 2">
    <name type="scientific">Streptomyces spororaveus</name>
    <dbReference type="NCBI Taxonomy" id="284039"/>
    <lineage>
        <taxon>Bacteria</taxon>
        <taxon>Bacillati</taxon>
        <taxon>Actinomycetota</taxon>
        <taxon>Actinomycetes</taxon>
        <taxon>Kitasatosporales</taxon>
        <taxon>Streptomycetaceae</taxon>
        <taxon>Streptomyces</taxon>
    </lineage>
</organism>
<accession>A0ABQ3TGH1</accession>
<comment type="caution">
    <text evidence="1">The sequence shown here is derived from an EMBL/GenBank/DDBJ whole genome shotgun (WGS) entry which is preliminary data.</text>
</comment>
<dbReference type="EMBL" id="BNED01000005">
    <property type="protein sequence ID" value="GHI79508.1"/>
    <property type="molecule type" value="Genomic_DNA"/>
</dbReference>
<sequence>MVGGLRPGPAGRRTQVVRRIEVVGGLWRAPDGRRSQVECRIEAVGGLCPAHDGLETLRDGERVAMWGASPDPAGCCHGPRLSGVPAPVRAGGLWPPRPDP</sequence>